<feature type="transmembrane region" description="Helical" evidence="6">
    <location>
        <begin position="51"/>
        <end position="71"/>
    </location>
</feature>
<comment type="subcellular location">
    <subcellularLocation>
        <location evidence="1">Cell membrane</location>
        <topology evidence="1">Multi-pass membrane protein</topology>
    </subcellularLocation>
</comment>
<evidence type="ECO:0000256" key="3">
    <source>
        <dbReference type="ARBA" id="ARBA00022692"/>
    </source>
</evidence>
<dbReference type="InterPro" id="IPR036866">
    <property type="entry name" value="RibonucZ/Hydroxyglut_hydro"/>
</dbReference>
<dbReference type="InterPro" id="IPR001279">
    <property type="entry name" value="Metallo-B-lactamas"/>
</dbReference>
<dbReference type="AlphaFoldDB" id="A0A415E467"/>
<dbReference type="STRING" id="1776384.GCA_900086585_04024"/>
<dbReference type="SUPFAM" id="SSF56281">
    <property type="entry name" value="Metallo-hydrolase/oxidoreductase"/>
    <property type="match status" value="1"/>
</dbReference>
<feature type="transmembrane region" description="Helical" evidence="6">
    <location>
        <begin position="259"/>
        <end position="276"/>
    </location>
</feature>
<dbReference type="Pfam" id="PF13567">
    <property type="entry name" value="DUF4131"/>
    <property type="match status" value="1"/>
</dbReference>
<name>A0A415E467_9FIRM</name>
<dbReference type="GO" id="GO:0005886">
    <property type="term" value="C:plasma membrane"/>
    <property type="evidence" value="ECO:0007669"/>
    <property type="project" value="UniProtKB-SubCell"/>
</dbReference>
<keyword evidence="3 6" id="KW-0812">Transmembrane</keyword>
<dbReference type="EMBL" id="QRMS01000002">
    <property type="protein sequence ID" value="RHJ88408.1"/>
    <property type="molecule type" value="Genomic_DNA"/>
</dbReference>
<feature type="transmembrane region" description="Helical" evidence="6">
    <location>
        <begin position="329"/>
        <end position="346"/>
    </location>
</feature>
<keyword evidence="2" id="KW-1003">Cell membrane</keyword>
<dbReference type="Pfam" id="PF00753">
    <property type="entry name" value="Lactamase_B"/>
    <property type="match status" value="1"/>
</dbReference>
<dbReference type="InterPro" id="IPR035681">
    <property type="entry name" value="ComA-like_MBL"/>
</dbReference>
<dbReference type="PANTHER" id="PTHR30619:SF1">
    <property type="entry name" value="RECOMBINATION PROTEIN 2"/>
    <property type="match status" value="1"/>
</dbReference>
<protein>
    <submittedName>
        <fullName evidence="8">DNA internalization-related competence protein ComEC/Rec2</fullName>
    </submittedName>
</protein>
<dbReference type="InterPro" id="IPR004477">
    <property type="entry name" value="ComEC_N"/>
</dbReference>
<dbReference type="InterPro" id="IPR004797">
    <property type="entry name" value="Competence_ComEC/Rec2"/>
</dbReference>
<feature type="transmembrane region" description="Helical" evidence="6">
    <location>
        <begin position="28"/>
        <end position="44"/>
    </location>
</feature>
<dbReference type="NCBIfam" id="TIGR00360">
    <property type="entry name" value="ComEC_N-term"/>
    <property type="match status" value="1"/>
</dbReference>
<dbReference type="InterPro" id="IPR025405">
    <property type="entry name" value="DUF4131"/>
</dbReference>
<dbReference type="OrthoDB" id="9761531at2"/>
<reference evidence="8 9" key="1">
    <citation type="submission" date="2018-08" db="EMBL/GenBank/DDBJ databases">
        <title>A genome reference for cultivated species of the human gut microbiota.</title>
        <authorList>
            <person name="Zou Y."/>
            <person name="Xue W."/>
            <person name="Luo G."/>
        </authorList>
    </citation>
    <scope>NUCLEOTIDE SEQUENCE [LARGE SCALE GENOMIC DNA]</scope>
    <source>
        <strain evidence="8 9">AM07-24</strain>
    </source>
</reference>
<evidence type="ECO:0000256" key="5">
    <source>
        <dbReference type="ARBA" id="ARBA00023136"/>
    </source>
</evidence>
<feature type="transmembrane region" description="Helical" evidence="6">
    <location>
        <begin position="231"/>
        <end position="250"/>
    </location>
</feature>
<dbReference type="Proteomes" id="UP000284841">
    <property type="component" value="Unassembled WGS sequence"/>
</dbReference>
<keyword evidence="9" id="KW-1185">Reference proteome</keyword>
<evidence type="ECO:0000256" key="6">
    <source>
        <dbReference type="SAM" id="Phobius"/>
    </source>
</evidence>
<dbReference type="CDD" id="cd07731">
    <property type="entry name" value="ComA-like_MBL-fold"/>
    <property type="match status" value="1"/>
</dbReference>
<evidence type="ECO:0000256" key="2">
    <source>
        <dbReference type="ARBA" id="ARBA00022475"/>
    </source>
</evidence>
<comment type="caution">
    <text evidence="8">The sequence shown here is derived from an EMBL/GenBank/DDBJ whole genome shotgun (WGS) entry which is preliminary data.</text>
</comment>
<feature type="transmembrane region" description="Helical" evidence="6">
    <location>
        <begin position="477"/>
        <end position="496"/>
    </location>
</feature>
<organism evidence="8 9">
    <name type="scientific">Emergencia timonensis</name>
    <dbReference type="NCBI Taxonomy" id="1776384"/>
    <lineage>
        <taxon>Bacteria</taxon>
        <taxon>Bacillati</taxon>
        <taxon>Bacillota</taxon>
        <taxon>Clostridia</taxon>
        <taxon>Peptostreptococcales</taxon>
        <taxon>Anaerovoracaceae</taxon>
        <taxon>Emergencia</taxon>
    </lineage>
</organism>
<dbReference type="SMART" id="SM00849">
    <property type="entry name" value="Lactamase_B"/>
    <property type="match status" value="1"/>
</dbReference>
<feature type="transmembrane region" description="Helical" evidence="6">
    <location>
        <begin position="353"/>
        <end position="369"/>
    </location>
</feature>
<accession>A0A415E467</accession>
<dbReference type="Pfam" id="PF03772">
    <property type="entry name" value="Competence"/>
    <property type="match status" value="1"/>
</dbReference>
<evidence type="ECO:0000313" key="8">
    <source>
        <dbReference type="EMBL" id="RHJ88408.1"/>
    </source>
</evidence>
<keyword evidence="4 6" id="KW-1133">Transmembrane helix</keyword>
<gene>
    <name evidence="8" type="ORF">DW099_08390</name>
</gene>
<evidence type="ECO:0000256" key="4">
    <source>
        <dbReference type="ARBA" id="ARBA00022989"/>
    </source>
</evidence>
<feature type="transmembrane region" description="Helical" evidence="6">
    <location>
        <begin position="282"/>
        <end position="299"/>
    </location>
</feature>
<keyword evidence="5 6" id="KW-0472">Membrane</keyword>
<proteinExistence type="predicted"/>
<feature type="domain" description="Metallo-beta-lactamase" evidence="7">
    <location>
        <begin position="511"/>
        <end position="690"/>
    </location>
</feature>
<dbReference type="PANTHER" id="PTHR30619">
    <property type="entry name" value="DNA INTERNALIZATION/COMPETENCE PROTEIN COMEC/REC2"/>
    <property type="match status" value="1"/>
</dbReference>
<evidence type="ECO:0000256" key="1">
    <source>
        <dbReference type="ARBA" id="ARBA00004651"/>
    </source>
</evidence>
<dbReference type="NCBIfam" id="TIGR00361">
    <property type="entry name" value="ComEC_Rec2"/>
    <property type="match status" value="1"/>
</dbReference>
<dbReference type="Gene3D" id="3.60.15.10">
    <property type="entry name" value="Ribonuclease Z/Hydroxyacylglutathione hydrolase-like"/>
    <property type="match status" value="1"/>
</dbReference>
<evidence type="ECO:0000259" key="7">
    <source>
        <dbReference type="SMART" id="SM00849"/>
    </source>
</evidence>
<sequence length="736" mass="82156">MRRKLLSIAILMIAGIVSMEWIDRRILWALPAAAFILFITLCKISKQKKFLLCLLLSFCTGCVLMLSAQHAEEQGHLQECMGKNVTLTATVVEVQRSDEEKYKLRCDVGGELLLCSYYRPLVNHWDLTGCEITFTAAVEKPKPSGNPRTFDYGLYLKTKKIFYTAVMNRYQVTSHSPSLTYRVKRFILSHREEMIERLQIDAEVKGLIKGILFGDTASLDEDIYKEFQHNGTAHVLAVSGLHVGILYGLYKKCNGRRKSLLTALIFCLLLALYGTATLWSVSVTRAIFLVALTLLGNLWDRRYDTASALAAAALFIITDNPYAVMGASFQMSFLAVLSLTFFTPLLEKKLGSTLAVMVSVQLGLMPYMIYNFNYISFIGILCNIPVIFMISLLVPIGIAGYLWFIVTGRLFPLLADCLSGLGTLAIKVNHFFEAEGAFSFDIVSPPLWTICLLYGLVFLITSEHFRIYFKRKDFNELAPQTVFMITMVIFSFFASFTPFDQASIIFVDVGQGDCIHLKCDDGKNLLFDGGGNINYNIGEKTLKPYLLKNGIGQVQLAAATHLHTDHYLGLTQLAECFDVKKVLTKGRAGQRIMLGDAQWIDILWPQQQDPNIDDENLNSLIFKIQDHGVSVLITGDITEEGEKALVEKYKGTDTLKSDILKVAHHGSPYSTSDLFLDAVKPSVAVISVGKNNYGHPSNVVIEKLRKKGIMVFRTDQSGAVGIINRKGKISVCTKNQ</sequence>
<dbReference type="GO" id="GO:0030420">
    <property type="term" value="P:establishment of competence for transformation"/>
    <property type="evidence" value="ECO:0007669"/>
    <property type="project" value="InterPro"/>
</dbReference>
<evidence type="ECO:0000313" key="9">
    <source>
        <dbReference type="Proteomes" id="UP000284841"/>
    </source>
</evidence>
<feature type="transmembrane region" description="Helical" evidence="6">
    <location>
        <begin position="446"/>
        <end position="465"/>
    </location>
</feature>
<dbReference type="RefSeq" id="WP_118335076.1">
    <property type="nucleotide sequence ID" value="NZ_AP025567.1"/>
</dbReference>
<dbReference type="InterPro" id="IPR052159">
    <property type="entry name" value="Competence_DNA_uptake"/>
</dbReference>